<sequence>MPAEDVYPAIEQFIDGRWVDGDADTSEQVLDPATVEVLAVYPHVGPGRLDHALTAVSRSARSWRDTPPATRSGILREAARLLRRRADRIAFAVSREQGKPLHEARAEIHVSADVIDWCAEEGRRTYGRIVPSDSDSRLMVTTEPVGPVAAFTPWNFPVLTVARKVGPALAAGCPIIVKASEETPAGAMAVVSAFADAGAPAGVVNLVFGVPAEVSEHLLSAGVVRKLSLTGSVRVGRTLSRLAAEHDIRTTMELGGNAPVIVEPDVDIDEVALRCATSKFRNAGQVCNSPSRFFVHEAVHDRFVAAVERFVGDIRLGAGTAADTTMGPLANARRVEYMRKALADARDRGARIVCGGGIPGGAGNFVEPTVLTEVDESSTVFAEEIFGPIMPIVRYADLDDVITRANATTYGLASFVFTGSLAKAHQMARELEAGMVGINTTVVSRSEMPFGGIKASGHGFESGPEGVDAYLRRKAVLEHDPAIPGRGVSH</sequence>
<dbReference type="InterPro" id="IPR029510">
    <property type="entry name" value="Ald_DH_CS_GLU"/>
</dbReference>
<dbReference type="SUPFAM" id="SSF53720">
    <property type="entry name" value="ALDH-like"/>
    <property type="match status" value="1"/>
</dbReference>
<protein>
    <submittedName>
        <fullName evidence="5">NAD-dependent succinate-semialdehyde dehydrogenase</fullName>
        <ecNumber evidence="5">1.2.1.-</ecNumber>
    </submittedName>
</protein>
<dbReference type="GO" id="GO:0016491">
    <property type="term" value="F:oxidoreductase activity"/>
    <property type="evidence" value="ECO:0007669"/>
    <property type="project" value="UniProtKB-KW"/>
</dbReference>
<dbReference type="InterPro" id="IPR016163">
    <property type="entry name" value="Ald_DH_C"/>
</dbReference>
<organism evidence="5 6">
    <name type="scientific">Nocardia rhamnosiphila</name>
    <dbReference type="NCBI Taxonomy" id="426716"/>
    <lineage>
        <taxon>Bacteria</taxon>
        <taxon>Bacillati</taxon>
        <taxon>Actinomycetota</taxon>
        <taxon>Actinomycetes</taxon>
        <taxon>Mycobacteriales</taxon>
        <taxon>Nocardiaceae</taxon>
        <taxon>Nocardia</taxon>
    </lineage>
</organism>
<evidence type="ECO:0000256" key="3">
    <source>
        <dbReference type="RuleBase" id="RU003345"/>
    </source>
</evidence>
<dbReference type="PROSITE" id="PS00687">
    <property type="entry name" value="ALDEHYDE_DEHYDR_GLU"/>
    <property type="match status" value="1"/>
</dbReference>
<comment type="caution">
    <text evidence="5">The sequence shown here is derived from an EMBL/GenBank/DDBJ whole genome shotgun (WGS) entry which is preliminary data.</text>
</comment>
<proteinExistence type="inferred from homology"/>
<comment type="similarity">
    <text evidence="3">Belongs to the aldehyde dehydrogenase family.</text>
</comment>
<dbReference type="CDD" id="cd07103">
    <property type="entry name" value="ALDH_F5_SSADH_GabD"/>
    <property type="match status" value="1"/>
</dbReference>
<evidence type="ECO:0000256" key="1">
    <source>
        <dbReference type="ARBA" id="ARBA00023002"/>
    </source>
</evidence>
<name>A0ABV2X248_9NOCA</name>
<dbReference type="Gene3D" id="3.40.309.10">
    <property type="entry name" value="Aldehyde Dehydrogenase, Chain A, domain 2"/>
    <property type="match status" value="1"/>
</dbReference>
<dbReference type="PANTHER" id="PTHR43353">
    <property type="entry name" value="SUCCINATE-SEMIALDEHYDE DEHYDROGENASE, MITOCHONDRIAL"/>
    <property type="match status" value="1"/>
</dbReference>
<dbReference type="InterPro" id="IPR016162">
    <property type="entry name" value="Ald_DH_N"/>
</dbReference>
<evidence type="ECO:0000259" key="4">
    <source>
        <dbReference type="Pfam" id="PF00171"/>
    </source>
</evidence>
<dbReference type="Gene3D" id="3.40.605.10">
    <property type="entry name" value="Aldehyde Dehydrogenase, Chain A, domain 1"/>
    <property type="match status" value="1"/>
</dbReference>
<accession>A0ABV2X248</accession>
<dbReference type="InterPro" id="IPR016161">
    <property type="entry name" value="Ald_DH/histidinol_DH"/>
</dbReference>
<evidence type="ECO:0000256" key="2">
    <source>
        <dbReference type="PROSITE-ProRule" id="PRU10007"/>
    </source>
</evidence>
<feature type="domain" description="Aldehyde dehydrogenase" evidence="4">
    <location>
        <begin position="18"/>
        <end position="476"/>
    </location>
</feature>
<dbReference type="EMBL" id="JBEYBF010000055">
    <property type="protein sequence ID" value="MEU1957136.1"/>
    <property type="molecule type" value="Genomic_DNA"/>
</dbReference>
<evidence type="ECO:0000313" key="5">
    <source>
        <dbReference type="EMBL" id="MEU1957136.1"/>
    </source>
</evidence>
<dbReference type="PANTHER" id="PTHR43353:SF5">
    <property type="entry name" value="SUCCINATE-SEMIALDEHYDE DEHYDROGENASE, MITOCHONDRIAL"/>
    <property type="match status" value="1"/>
</dbReference>
<evidence type="ECO:0000313" key="6">
    <source>
        <dbReference type="Proteomes" id="UP001550628"/>
    </source>
</evidence>
<reference evidence="5 6" key="1">
    <citation type="submission" date="2024-06" db="EMBL/GenBank/DDBJ databases">
        <title>The Natural Products Discovery Center: Release of the First 8490 Sequenced Strains for Exploring Actinobacteria Biosynthetic Diversity.</title>
        <authorList>
            <person name="Kalkreuter E."/>
            <person name="Kautsar S.A."/>
            <person name="Yang D."/>
            <person name="Bader C.D."/>
            <person name="Teijaro C.N."/>
            <person name="Fluegel L."/>
            <person name="Davis C.M."/>
            <person name="Simpson J.R."/>
            <person name="Lauterbach L."/>
            <person name="Steele A.D."/>
            <person name="Gui C."/>
            <person name="Meng S."/>
            <person name="Li G."/>
            <person name="Viehrig K."/>
            <person name="Ye F."/>
            <person name="Su P."/>
            <person name="Kiefer A.F."/>
            <person name="Nichols A."/>
            <person name="Cepeda A.J."/>
            <person name="Yan W."/>
            <person name="Fan B."/>
            <person name="Jiang Y."/>
            <person name="Adhikari A."/>
            <person name="Zheng C.-J."/>
            <person name="Schuster L."/>
            <person name="Cowan T.M."/>
            <person name="Smanski M.J."/>
            <person name="Chevrette M.G."/>
            <person name="De Carvalho L.P.S."/>
            <person name="Shen B."/>
        </authorList>
    </citation>
    <scope>NUCLEOTIDE SEQUENCE [LARGE SCALE GENOMIC DNA]</scope>
    <source>
        <strain evidence="5 6">NPDC019708</strain>
    </source>
</reference>
<dbReference type="Pfam" id="PF00171">
    <property type="entry name" value="Aldedh"/>
    <property type="match status" value="1"/>
</dbReference>
<keyword evidence="6" id="KW-1185">Reference proteome</keyword>
<dbReference type="Proteomes" id="UP001550628">
    <property type="component" value="Unassembled WGS sequence"/>
</dbReference>
<gene>
    <name evidence="5" type="ORF">ABZ510_35445</name>
</gene>
<dbReference type="EC" id="1.2.1.-" evidence="5"/>
<dbReference type="InterPro" id="IPR050740">
    <property type="entry name" value="Aldehyde_DH_Superfamily"/>
</dbReference>
<dbReference type="InterPro" id="IPR015590">
    <property type="entry name" value="Aldehyde_DH_dom"/>
</dbReference>
<feature type="active site" evidence="2">
    <location>
        <position position="253"/>
    </location>
</feature>
<dbReference type="RefSeq" id="WP_356959215.1">
    <property type="nucleotide sequence ID" value="NZ_JBEYBD010000025.1"/>
</dbReference>
<keyword evidence="1 3" id="KW-0560">Oxidoreductase</keyword>